<dbReference type="InterPro" id="IPR022804">
    <property type="entry name" value="Ribosomal_uL5_arc"/>
</dbReference>
<evidence type="ECO:0000313" key="12">
    <source>
        <dbReference type="Proteomes" id="UP000183275"/>
    </source>
</evidence>
<dbReference type="InterPro" id="IPR022803">
    <property type="entry name" value="Ribosomal_uL5_dom_sf"/>
</dbReference>
<dbReference type="PIRSF" id="PIRSF002161">
    <property type="entry name" value="Ribosomal_L5"/>
    <property type="match status" value="1"/>
</dbReference>
<dbReference type="NCBIfam" id="NF003258">
    <property type="entry name" value="PRK04219.1"/>
    <property type="match status" value="1"/>
</dbReference>
<dbReference type="FunFam" id="3.30.1440.10:FF:000002">
    <property type="entry name" value="60S ribosomal protein L11"/>
    <property type="match status" value="1"/>
</dbReference>
<evidence type="ECO:0000256" key="8">
    <source>
        <dbReference type="RuleBase" id="RU003930"/>
    </source>
</evidence>
<evidence type="ECO:0000256" key="2">
    <source>
        <dbReference type="ARBA" id="ARBA00022555"/>
    </source>
</evidence>
<evidence type="ECO:0000256" key="6">
    <source>
        <dbReference type="ARBA" id="ARBA00023274"/>
    </source>
</evidence>
<dbReference type="InterPro" id="IPR020929">
    <property type="entry name" value="Ribosomal_uL5_CS"/>
</dbReference>
<comment type="similarity">
    <text evidence="1 7 8">Belongs to the universal ribosomal protein uL5 family.</text>
</comment>
<dbReference type="GO" id="GO:0003735">
    <property type="term" value="F:structural constituent of ribosome"/>
    <property type="evidence" value="ECO:0007669"/>
    <property type="project" value="InterPro"/>
</dbReference>
<evidence type="ECO:0000256" key="3">
    <source>
        <dbReference type="ARBA" id="ARBA00022730"/>
    </source>
</evidence>
<evidence type="ECO:0000256" key="5">
    <source>
        <dbReference type="ARBA" id="ARBA00022980"/>
    </source>
</evidence>
<dbReference type="InterPro" id="IPR031310">
    <property type="entry name" value="Ribosomal_uL5_N"/>
</dbReference>
<keyword evidence="5 7" id="KW-0689">Ribosomal protein</keyword>
<feature type="domain" description="Large ribosomal subunit protein uL5 N-terminal" evidence="9">
    <location>
        <begin position="11"/>
        <end position="63"/>
    </location>
</feature>
<dbReference type="GO" id="GO:0005840">
    <property type="term" value="C:ribosome"/>
    <property type="evidence" value="ECO:0007669"/>
    <property type="project" value="UniProtKB-KW"/>
</dbReference>
<keyword evidence="2 7" id="KW-0820">tRNA-binding</keyword>
<accession>A0A1I0P363</accession>
<dbReference type="PROSITE" id="PS00358">
    <property type="entry name" value="RIBOSOMAL_L5"/>
    <property type="match status" value="1"/>
</dbReference>
<dbReference type="Gene3D" id="3.30.1440.10">
    <property type="match status" value="1"/>
</dbReference>
<dbReference type="EMBL" id="FOIS01000003">
    <property type="protein sequence ID" value="SEW08487.1"/>
    <property type="molecule type" value="Genomic_DNA"/>
</dbReference>
<keyword evidence="4 7" id="KW-0694">RNA-binding</keyword>
<dbReference type="PANTHER" id="PTHR11994">
    <property type="entry name" value="60S RIBOSOMAL PROTEIN L11-RELATED"/>
    <property type="match status" value="1"/>
</dbReference>
<dbReference type="GO" id="GO:0000049">
    <property type="term" value="F:tRNA binding"/>
    <property type="evidence" value="ECO:0007669"/>
    <property type="project" value="UniProtKB-UniRule"/>
</dbReference>
<evidence type="ECO:0000313" key="11">
    <source>
        <dbReference type="EMBL" id="SEW08487.1"/>
    </source>
</evidence>
<dbReference type="SUPFAM" id="SSF55282">
    <property type="entry name" value="RL5-like"/>
    <property type="match status" value="1"/>
</dbReference>
<dbReference type="InterPro" id="IPR057266">
    <property type="entry name" value="Ribosomal_uL5_euk/arc-type"/>
</dbReference>
<gene>
    <name evidence="7" type="primary">rpl5</name>
    <name evidence="11" type="ORF">SAMN05216285_2078</name>
</gene>
<dbReference type="Proteomes" id="UP000183275">
    <property type="component" value="Unassembled WGS sequence"/>
</dbReference>
<dbReference type="GO" id="GO:1990904">
    <property type="term" value="C:ribonucleoprotein complex"/>
    <property type="evidence" value="ECO:0007669"/>
    <property type="project" value="UniProtKB-KW"/>
</dbReference>
<feature type="domain" description="Large ribosomal subunit protein uL5 C-terminal" evidence="10">
    <location>
        <begin position="67"/>
        <end position="159"/>
    </location>
</feature>
<dbReference type="Pfam" id="PF00281">
    <property type="entry name" value="Ribosomal_L5"/>
    <property type="match status" value="1"/>
</dbReference>
<name>A0A1I0P363_9EURY</name>
<keyword evidence="12" id="KW-1185">Reference proteome</keyword>
<proteinExistence type="inferred from homology"/>
<keyword evidence="6 7" id="KW-0687">Ribonucleoprotein</keyword>
<dbReference type="AlphaFoldDB" id="A0A1I0P363"/>
<organism evidence="11 12">
    <name type="scientific">Natrinema salifodinae</name>
    <dbReference type="NCBI Taxonomy" id="1202768"/>
    <lineage>
        <taxon>Archaea</taxon>
        <taxon>Methanobacteriati</taxon>
        <taxon>Methanobacteriota</taxon>
        <taxon>Stenosarchaea group</taxon>
        <taxon>Halobacteria</taxon>
        <taxon>Halobacteriales</taxon>
        <taxon>Natrialbaceae</taxon>
        <taxon>Natrinema</taxon>
    </lineage>
</organism>
<evidence type="ECO:0000259" key="10">
    <source>
        <dbReference type="Pfam" id="PF00673"/>
    </source>
</evidence>
<dbReference type="eggNOG" id="arCOG04092">
    <property type="taxonomic scope" value="Archaea"/>
</dbReference>
<evidence type="ECO:0000256" key="1">
    <source>
        <dbReference type="ARBA" id="ARBA00008553"/>
    </source>
</evidence>
<evidence type="ECO:0000256" key="4">
    <source>
        <dbReference type="ARBA" id="ARBA00022884"/>
    </source>
</evidence>
<sequence length="179" mass="19818">MSEADSADFHEMREPRVEKVVVHMGVGQGGRELGRAEDIIEEVTGQESVRTQAKRTEPDFGIRQGDPIGAKVTLRGNDAYDFLETALPLADVSASQFDNTGNFSFGVEEHTDFPSQEYDPNVGIYGLDVTVNLVRPGYRVSKRDKATRSIPSKHRLIPEDAIEFLEANFDVSVEGTDDE</sequence>
<dbReference type="STRING" id="1202768.SAMN05216285_2078"/>
<dbReference type="InterPro" id="IPR002132">
    <property type="entry name" value="Ribosomal_uL5"/>
</dbReference>
<dbReference type="InterPro" id="IPR031309">
    <property type="entry name" value="Ribosomal_uL5_C"/>
</dbReference>
<protein>
    <recommendedName>
        <fullName evidence="7">Large ribosomal subunit protein uL5</fullName>
    </recommendedName>
</protein>
<evidence type="ECO:0000256" key="7">
    <source>
        <dbReference type="HAMAP-Rule" id="MF_01333"/>
    </source>
</evidence>
<dbReference type="HAMAP" id="MF_01333_A">
    <property type="entry name" value="Ribosomal_uL5_A"/>
    <property type="match status" value="1"/>
</dbReference>
<keyword evidence="3 7" id="KW-0699">rRNA-binding</keyword>
<evidence type="ECO:0000259" key="9">
    <source>
        <dbReference type="Pfam" id="PF00281"/>
    </source>
</evidence>
<dbReference type="OrthoDB" id="372044at2157"/>
<dbReference type="Pfam" id="PF00673">
    <property type="entry name" value="Ribosomal_L5_C"/>
    <property type="match status" value="1"/>
</dbReference>
<comment type="subunit">
    <text evidence="7">Part of the 50S ribosomal subunit; contacts the 5S rRNA and probably tRNA. Forms a bridge to the 30S subunit in the 70S ribosome.</text>
</comment>
<comment type="function">
    <text evidence="7">This is 1 of the proteins that bind and probably mediate the attachment of the 5S RNA into the large ribosomal subunit, where it forms part of the central protuberance. In the 70S ribosome it contacts protein S13 of the 30S subunit (bridge B1b), connecting the 2 subunits; this bridge is implicated in subunit movement. May contact the P site tRNA; the 5S rRNA and some of its associated proteins might help stabilize positioning of ribosome-bound tRNAs.</text>
</comment>
<dbReference type="GO" id="GO:0006412">
    <property type="term" value="P:translation"/>
    <property type="evidence" value="ECO:0007669"/>
    <property type="project" value="UniProtKB-UniRule"/>
</dbReference>
<dbReference type="GO" id="GO:0019843">
    <property type="term" value="F:rRNA binding"/>
    <property type="evidence" value="ECO:0007669"/>
    <property type="project" value="UniProtKB-UniRule"/>
</dbReference>
<reference evidence="12" key="1">
    <citation type="submission" date="2016-10" db="EMBL/GenBank/DDBJ databases">
        <authorList>
            <person name="Varghese N."/>
        </authorList>
    </citation>
    <scope>NUCLEOTIDE SEQUENCE [LARGE SCALE GENOMIC DNA]</scope>
    <source>
        <strain evidence="12">CGMCC 1.12284</strain>
    </source>
</reference>
<dbReference type="RefSeq" id="WP_049989619.1">
    <property type="nucleotide sequence ID" value="NZ_FOIS01000003.1"/>
</dbReference>